<dbReference type="GeneID" id="85350948"/>
<keyword evidence="4 9" id="KW-0349">Heme</keyword>
<evidence type="ECO:0000256" key="4">
    <source>
        <dbReference type="ARBA" id="ARBA00022617"/>
    </source>
</evidence>
<keyword evidence="11" id="KW-1185">Reference proteome</keyword>
<evidence type="ECO:0000256" key="5">
    <source>
        <dbReference type="ARBA" id="ARBA00022723"/>
    </source>
</evidence>
<dbReference type="InterPro" id="IPR002401">
    <property type="entry name" value="Cyt_P450_E_grp-I"/>
</dbReference>
<dbReference type="InterPro" id="IPR001128">
    <property type="entry name" value="Cyt_P450"/>
</dbReference>
<comment type="pathway">
    <text evidence="2">Secondary metabolite biosynthesis.</text>
</comment>
<dbReference type="GO" id="GO:0016705">
    <property type="term" value="F:oxidoreductase activity, acting on paired donors, with incorporation or reduction of molecular oxygen"/>
    <property type="evidence" value="ECO:0007669"/>
    <property type="project" value="InterPro"/>
</dbReference>
<dbReference type="EMBL" id="JAUEPS010000012">
    <property type="protein sequence ID" value="KAK0460550.1"/>
    <property type="molecule type" value="Genomic_DNA"/>
</dbReference>
<dbReference type="GO" id="GO:0005506">
    <property type="term" value="F:iron ion binding"/>
    <property type="evidence" value="ECO:0007669"/>
    <property type="project" value="InterPro"/>
</dbReference>
<dbReference type="Pfam" id="PF00067">
    <property type="entry name" value="p450"/>
    <property type="match status" value="1"/>
</dbReference>
<reference evidence="10" key="1">
    <citation type="submission" date="2023-06" db="EMBL/GenBank/DDBJ databases">
        <authorList>
            <consortium name="Lawrence Berkeley National Laboratory"/>
            <person name="Ahrendt S."/>
            <person name="Sahu N."/>
            <person name="Indic B."/>
            <person name="Wong-Bajracharya J."/>
            <person name="Merenyi Z."/>
            <person name="Ke H.-M."/>
            <person name="Monk M."/>
            <person name="Kocsube S."/>
            <person name="Drula E."/>
            <person name="Lipzen A."/>
            <person name="Balint B."/>
            <person name="Henrissat B."/>
            <person name="Andreopoulos B."/>
            <person name="Martin F.M."/>
            <person name="Harder C.B."/>
            <person name="Rigling D."/>
            <person name="Ford K.L."/>
            <person name="Foster G.D."/>
            <person name="Pangilinan J."/>
            <person name="Papanicolaou A."/>
            <person name="Barry K."/>
            <person name="LaButti K."/>
            <person name="Viragh M."/>
            <person name="Koriabine M."/>
            <person name="Yan M."/>
            <person name="Riley R."/>
            <person name="Champramary S."/>
            <person name="Plett K.L."/>
            <person name="Tsai I.J."/>
            <person name="Slot J."/>
            <person name="Sipos G."/>
            <person name="Plett J."/>
            <person name="Nagy L.G."/>
            <person name="Grigoriev I.V."/>
        </authorList>
    </citation>
    <scope>NUCLEOTIDE SEQUENCE</scope>
    <source>
        <strain evidence="10">CCBAS 213</strain>
    </source>
</reference>
<feature type="binding site" description="axial binding residue" evidence="9">
    <location>
        <position position="326"/>
    </location>
    <ligand>
        <name>heme</name>
        <dbReference type="ChEBI" id="CHEBI:30413"/>
    </ligand>
    <ligandPart>
        <name>Fe</name>
        <dbReference type="ChEBI" id="CHEBI:18248"/>
    </ligandPart>
</feature>
<evidence type="ECO:0000313" key="11">
    <source>
        <dbReference type="Proteomes" id="UP001175211"/>
    </source>
</evidence>
<dbReference type="Proteomes" id="UP001175211">
    <property type="component" value="Unassembled WGS sequence"/>
</dbReference>
<name>A0AA39N7P1_ARMTA</name>
<dbReference type="GO" id="GO:0020037">
    <property type="term" value="F:heme binding"/>
    <property type="evidence" value="ECO:0007669"/>
    <property type="project" value="InterPro"/>
</dbReference>
<evidence type="ECO:0000256" key="6">
    <source>
        <dbReference type="ARBA" id="ARBA00023002"/>
    </source>
</evidence>
<protein>
    <submittedName>
        <fullName evidence="10">Cytochrome P450</fullName>
    </submittedName>
</protein>
<comment type="cofactor">
    <cofactor evidence="1 9">
        <name>heme</name>
        <dbReference type="ChEBI" id="CHEBI:30413"/>
    </cofactor>
</comment>
<evidence type="ECO:0000313" key="10">
    <source>
        <dbReference type="EMBL" id="KAK0460550.1"/>
    </source>
</evidence>
<evidence type="ECO:0000256" key="3">
    <source>
        <dbReference type="ARBA" id="ARBA00010617"/>
    </source>
</evidence>
<dbReference type="PANTHER" id="PTHR46300">
    <property type="entry name" value="P450, PUTATIVE (EUROFUNG)-RELATED-RELATED"/>
    <property type="match status" value="1"/>
</dbReference>
<dbReference type="InterPro" id="IPR036396">
    <property type="entry name" value="Cyt_P450_sf"/>
</dbReference>
<evidence type="ECO:0000256" key="2">
    <source>
        <dbReference type="ARBA" id="ARBA00005179"/>
    </source>
</evidence>
<comment type="similarity">
    <text evidence="3">Belongs to the cytochrome P450 family.</text>
</comment>
<gene>
    <name evidence="10" type="ORF">EV420DRAFT_1267680</name>
</gene>
<dbReference type="RefSeq" id="XP_060332589.1">
    <property type="nucleotide sequence ID" value="XM_060467400.1"/>
</dbReference>
<proteinExistence type="inferred from homology"/>
<accession>A0AA39N7P1</accession>
<dbReference type="GO" id="GO:0004497">
    <property type="term" value="F:monooxygenase activity"/>
    <property type="evidence" value="ECO:0007669"/>
    <property type="project" value="UniProtKB-KW"/>
</dbReference>
<keyword evidence="8" id="KW-0503">Monooxygenase</keyword>
<dbReference type="InterPro" id="IPR050364">
    <property type="entry name" value="Cytochrome_P450_fung"/>
</dbReference>
<keyword evidence="5 9" id="KW-0479">Metal-binding</keyword>
<dbReference type="Gene3D" id="1.10.630.10">
    <property type="entry name" value="Cytochrome P450"/>
    <property type="match status" value="1"/>
</dbReference>
<evidence type="ECO:0000256" key="8">
    <source>
        <dbReference type="ARBA" id="ARBA00023033"/>
    </source>
</evidence>
<evidence type="ECO:0000256" key="9">
    <source>
        <dbReference type="PIRSR" id="PIRSR602401-1"/>
    </source>
</evidence>
<keyword evidence="6" id="KW-0560">Oxidoreductase</keyword>
<evidence type="ECO:0000256" key="1">
    <source>
        <dbReference type="ARBA" id="ARBA00001971"/>
    </source>
</evidence>
<dbReference type="PANTHER" id="PTHR46300:SF7">
    <property type="entry name" value="P450, PUTATIVE (EUROFUNG)-RELATED"/>
    <property type="match status" value="1"/>
</dbReference>
<evidence type="ECO:0000256" key="7">
    <source>
        <dbReference type="ARBA" id="ARBA00023004"/>
    </source>
</evidence>
<dbReference type="SUPFAM" id="SSF48264">
    <property type="entry name" value="Cytochrome P450"/>
    <property type="match status" value="1"/>
</dbReference>
<organism evidence="10 11">
    <name type="scientific">Armillaria tabescens</name>
    <name type="common">Ringless honey mushroom</name>
    <name type="synonym">Agaricus tabescens</name>
    <dbReference type="NCBI Taxonomy" id="1929756"/>
    <lineage>
        <taxon>Eukaryota</taxon>
        <taxon>Fungi</taxon>
        <taxon>Dikarya</taxon>
        <taxon>Basidiomycota</taxon>
        <taxon>Agaricomycotina</taxon>
        <taxon>Agaricomycetes</taxon>
        <taxon>Agaricomycetidae</taxon>
        <taxon>Agaricales</taxon>
        <taxon>Marasmiineae</taxon>
        <taxon>Physalacriaceae</taxon>
        <taxon>Desarmillaria</taxon>
    </lineage>
</organism>
<sequence length="397" mass="45596">MMELLGRQNNVGFTFYGERLKKLRKVLQRSLNSRIFSAFWSDLLNEKSLELCYALLQSPTKWNDILESNIQELIVLFAYGHQPSTEYIKLAKTVMHQTGEAFQPGRWAVNFIPALKWVPAWLPGAGFQKWARESRELFFEVTRQPFYDLKNEMVCGSLGNVRQSFVQQNLESLSKTHSIEDEDVIMFAAGSLFSAGTETLTVVFLNFIALMANHPEIQQRAFDEIQTIIGSERLPNLQQRDSLPFIDCIIQEVHRMYPPIPLMPHSNVQEEKYNGYRIPKKSWVMANVWAMLHDDQVYPNPESFLPSRFEGLEPALDPRVLTYGRCPGLHFADLYIYLLVARVLILFEIVPGVEDGKPVYPVLEFTAGLVAFPKPYTCRLVPRKSALEILKKSGERS</sequence>
<keyword evidence="7 9" id="KW-0408">Iron</keyword>
<comment type="caution">
    <text evidence="10">The sequence shown here is derived from an EMBL/GenBank/DDBJ whole genome shotgun (WGS) entry which is preliminary data.</text>
</comment>
<dbReference type="AlphaFoldDB" id="A0AA39N7P1"/>
<dbReference type="PRINTS" id="PR00463">
    <property type="entry name" value="EP450I"/>
</dbReference>